<dbReference type="Gene3D" id="2.170.16.10">
    <property type="entry name" value="Hedgehog/Intein (Hint) domain"/>
    <property type="match status" value="1"/>
</dbReference>
<dbReference type="Proteomes" id="UP000203589">
    <property type="component" value="Chromosome"/>
</dbReference>
<organism evidence="2 3">
    <name type="scientific">Antarctobacter heliothermus</name>
    <dbReference type="NCBI Taxonomy" id="74033"/>
    <lineage>
        <taxon>Bacteria</taxon>
        <taxon>Pseudomonadati</taxon>
        <taxon>Pseudomonadota</taxon>
        <taxon>Alphaproteobacteria</taxon>
        <taxon>Rhodobacterales</taxon>
        <taxon>Roseobacteraceae</taxon>
        <taxon>Antarctobacter</taxon>
    </lineage>
</organism>
<keyword evidence="3" id="KW-1185">Reference proteome</keyword>
<dbReference type="SUPFAM" id="SSF51294">
    <property type="entry name" value="Hedgehog/intein (Hint) domain"/>
    <property type="match status" value="1"/>
</dbReference>
<dbReference type="InterPro" id="IPR028992">
    <property type="entry name" value="Hedgehog/Intein_dom"/>
</dbReference>
<dbReference type="AlphaFoldDB" id="A0A222DYA4"/>
<evidence type="ECO:0000259" key="1">
    <source>
        <dbReference type="Pfam" id="PF13403"/>
    </source>
</evidence>
<accession>A0A222DYA4</accession>
<dbReference type="EMBL" id="CP022540">
    <property type="protein sequence ID" value="ASP18920.1"/>
    <property type="molecule type" value="Genomic_DNA"/>
</dbReference>
<protein>
    <submittedName>
        <fullName evidence="2">Hint domain protein</fullName>
    </submittedName>
</protein>
<evidence type="ECO:0000313" key="2">
    <source>
        <dbReference type="EMBL" id="ASP18920.1"/>
    </source>
</evidence>
<evidence type="ECO:0000313" key="3">
    <source>
        <dbReference type="Proteomes" id="UP000203589"/>
    </source>
</evidence>
<reference evidence="2 3" key="1">
    <citation type="submission" date="2017-07" db="EMBL/GenBank/DDBJ databases">
        <title>Genome Sequence of Antarctobacter heliothermus Strain SMS3 Isolated from a culture of the Diatom Skeletonema marinoi.</title>
        <authorList>
            <person name="Topel M."/>
            <person name="Pinder M.I.M."/>
            <person name="Johansson O.N."/>
            <person name="Kourtchenko O."/>
            <person name="Godhe A."/>
            <person name="Clarke A.K."/>
        </authorList>
    </citation>
    <scope>NUCLEOTIDE SEQUENCE [LARGE SCALE GENOMIC DNA]</scope>
    <source>
        <strain evidence="2 3">SMS3</strain>
    </source>
</reference>
<dbReference type="OrthoDB" id="6305173at2"/>
<sequence length="305" mass="32986">MATYDAGSYFSYALNSGTTYDFLEQVSSPPFTYDDTEADNTFEVGDDINSNEVVTTFLGTIILPIAGGGTVEAMVGEFSSVGSNQRVLILPDGLDPLNVTLPASIDLNDLDTSDFVTCFAKGTGIATDLGTRPVEDLRIGNMVTTADGRQVRVKWIGRQTILPRFRGDRARMVCIRQGALAEGLPNADLTVTADHGMVLDGYVVNASALVNGNGIDWVPLSDLPERFTVYHVETEAHDVILANGAASETYIDYVARSSFDNHAEYLALYGAEFAIPEMPLPRISSARQVPEFLRDRLSGQGRNVA</sequence>
<dbReference type="Pfam" id="PF13403">
    <property type="entry name" value="Hint_2"/>
    <property type="match status" value="1"/>
</dbReference>
<dbReference type="InterPro" id="IPR036844">
    <property type="entry name" value="Hint_dom_sf"/>
</dbReference>
<dbReference type="RefSeq" id="WP_094033246.1">
    <property type="nucleotide sequence ID" value="NZ_CP022540.1"/>
</dbReference>
<gene>
    <name evidence="2" type="ORF">ANTHELSMS3_00195</name>
</gene>
<feature type="domain" description="Hedgehog/Intein (Hint)" evidence="1">
    <location>
        <begin position="117"/>
        <end position="252"/>
    </location>
</feature>
<proteinExistence type="predicted"/>
<name>A0A222DYA4_9RHOB</name>
<dbReference type="KEGG" id="aht:ANTHELSMS3_00195"/>